<protein>
    <recommendedName>
        <fullName evidence="5">Zn(2)-C6 fungal-type domain-containing protein</fullName>
    </recommendedName>
</protein>
<dbReference type="InterPro" id="IPR036864">
    <property type="entry name" value="Zn2-C6_fun-type_DNA-bd_sf"/>
</dbReference>
<dbReference type="PANTHER" id="PTHR38791">
    <property type="entry name" value="ZN(II)2CYS6 TRANSCRIPTION FACTOR (EUROFUNG)-RELATED-RELATED"/>
    <property type="match status" value="1"/>
</dbReference>
<dbReference type="GO" id="GO:0009893">
    <property type="term" value="P:positive regulation of metabolic process"/>
    <property type="evidence" value="ECO:0007669"/>
    <property type="project" value="UniProtKB-ARBA"/>
</dbReference>
<dbReference type="OMA" id="DYSASCE"/>
<dbReference type="EMBL" id="KV878708">
    <property type="protein sequence ID" value="OJJ65757.1"/>
    <property type="molecule type" value="Genomic_DNA"/>
</dbReference>
<dbReference type="Proteomes" id="UP000184499">
    <property type="component" value="Unassembled WGS sequence"/>
</dbReference>
<evidence type="ECO:0000256" key="2">
    <source>
        <dbReference type="ARBA" id="ARBA00023125"/>
    </source>
</evidence>
<dbReference type="GO" id="GO:0000981">
    <property type="term" value="F:DNA-binding transcription factor activity, RNA polymerase II-specific"/>
    <property type="evidence" value="ECO:0007669"/>
    <property type="project" value="InterPro"/>
</dbReference>
<proteinExistence type="predicted"/>
<feature type="domain" description="Zn(2)-C6 fungal-type" evidence="5">
    <location>
        <begin position="10"/>
        <end position="38"/>
    </location>
</feature>
<name>A0A1L9U255_ASPBC</name>
<gene>
    <name evidence="6" type="ORF">ASPBRDRAFT_139434</name>
</gene>
<dbReference type="GO" id="GO:0003677">
    <property type="term" value="F:DNA binding"/>
    <property type="evidence" value="ECO:0007669"/>
    <property type="project" value="UniProtKB-KW"/>
</dbReference>
<keyword evidence="1" id="KW-0805">Transcription regulation</keyword>
<dbReference type="InterPro" id="IPR053175">
    <property type="entry name" value="DHMBA_Reg_Transcription_Factor"/>
</dbReference>
<dbReference type="GeneID" id="93571579"/>
<dbReference type="AlphaFoldDB" id="A0A1L9U255"/>
<accession>A0A1L9U255</accession>
<sequence length="506" mass="57736">MVNTGKRSGCCFACRRRRVKCDLEKPCCRRCMDSGRVCPGYPEVWDLMLRMQNNQVEKKVQARVEKVLKTRRRERFRGRTPIASIPQGVHIPVEVLSWNQFCSDYAMGSGITFFNILPGYYTDSAPTCCREAVHAVALASFARKLRESELMARARQHYSKAIVALNVALNDPVLTADDSVLVTLLLFSLFETIVPDYLENNMLLDSDFRCHIHFRGAIMLLRWRFENGRHSVLDRRILAFFSHICFMSTFVDYELSHAKWFSFKELTAPWTSDPLLEPVLSRAIHFKRRAQIQFTVTGSQSPRLEVLPQLIRDGSTISEELEAAAISVRRTSDPNMPSHQQLTAFNGMFEVSTKTTEAIVRSLYRTVRYRVVELVRDLVARIGDGEDYSASCEFDSQVCSSEELAMILEQIHGDICAVLGLDPEHHAGDDNQGMAHRVFGMFFPITVLMFSSSAGEQKRVWFQEKLRCMGEKTGLGLATWAAQKWNSHLCIPYESANFRTPISNYH</sequence>
<dbReference type="PROSITE" id="PS50048">
    <property type="entry name" value="ZN2_CY6_FUNGAL_2"/>
    <property type="match status" value="1"/>
</dbReference>
<dbReference type="SMART" id="SM00066">
    <property type="entry name" value="GAL4"/>
    <property type="match status" value="1"/>
</dbReference>
<dbReference type="GO" id="GO:0008270">
    <property type="term" value="F:zinc ion binding"/>
    <property type="evidence" value="ECO:0007669"/>
    <property type="project" value="InterPro"/>
</dbReference>
<dbReference type="Pfam" id="PF11951">
    <property type="entry name" value="Fungal_trans_2"/>
    <property type="match status" value="1"/>
</dbReference>
<dbReference type="Gene3D" id="4.10.240.10">
    <property type="entry name" value="Zn(2)-C6 fungal-type DNA-binding domain"/>
    <property type="match status" value="1"/>
</dbReference>
<dbReference type="RefSeq" id="XP_067473008.1">
    <property type="nucleotide sequence ID" value="XM_067619091.1"/>
</dbReference>
<evidence type="ECO:0000256" key="1">
    <source>
        <dbReference type="ARBA" id="ARBA00023015"/>
    </source>
</evidence>
<dbReference type="CDD" id="cd00067">
    <property type="entry name" value="GAL4"/>
    <property type="match status" value="1"/>
</dbReference>
<dbReference type="InterPro" id="IPR001138">
    <property type="entry name" value="Zn2Cys6_DnaBD"/>
</dbReference>
<organism evidence="6 7">
    <name type="scientific">Aspergillus brasiliensis (strain CBS 101740 / IMI 381727 / IBT 21946)</name>
    <dbReference type="NCBI Taxonomy" id="767769"/>
    <lineage>
        <taxon>Eukaryota</taxon>
        <taxon>Fungi</taxon>
        <taxon>Dikarya</taxon>
        <taxon>Ascomycota</taxon>
        <taxon>Pezizomycotina</taxon>
        <taxon>Eurotiomycetes</taxon>
        <taxon>Eurotiomycetidae</taxon>
        <taxon>Eurotiales</taxon>
        <taxon>Aspergillaceae</taxon>
        <taxon>Aspergillus</taxon>
        <taxon>Aspergillus subgen. Circumdati</taxon>
    </lineage>
</organism>
<dbReference type="InterPro" id="IPR021858">
    <property type="entry name" value="Fun_TF"/>
</dbReference>
<evidence type="ECO:0000256" key="4">
    <source>
        <dbReference type="ARBA" id="ARBA00023242"/>
    </source>
</evidence>
<evidence type="ECO:0000259" key="5">
    <source>
        <dbReference type="PROSITE" id="PS50048"/>
    </source>
</evidence>
<reference evidence="7" key="1">
    <citation type="journal article" date="2017" name="Genome Biol.">
        <title>Comparative genomics reveals high biological diversity and specific adaptations in the industrially and medically important fungal genus Aspergillus.</title>
        <authorList>
            <person name="de Vries R.P."/>
            <person name="Riley R."/>
            <person name="Wiebenga A."/>
            <person name="Aguilar-Osorio G."/>
            <person name="Amillis S."/>
            <person name="Uchima C.A."/>
            <person name="Anderluh G."/>
            <person name="Asadollahi M."/>
            <person name="Askin M."/>
            <person name="Barry K."/>
            <person name="Battaglia E."/>
            <person name="Bayram O."/>
            <person name="Benocci T."/>
            <person name="Braus-Stromeyer S.A."/>
            <person name="Caldana C."/>
            <person name="Canovas D."/>
            <person name="Cerqueira G.C."/>
            <person name="Chen F."/>
            <person name="Chen W."/>
            <person name="Choi C."/>
            <person name="Clum A."/>
            <person name="Dos Santos R.A."/>
            <person name="Damasio A.R."/>
            <person name="Diallinas G."/>
            <person name="Emri T."/>
            <person name="Fekete E."/>
            <person name="Flipphi M."/>
            <person name="Freyberg S."/>
            <person name="Gallo A."/>
            <person name="Gournas C."/>
            <person name="Habgood R."/>
            <person name="Hainaut M."/>
            <person name="Harispe M.L."/>
            <person name="Henrissat B."/>
            <person name="Hilden K.S."/>
            <person name="Hope R."/>
            <person name="Hossain A."/>
            <person name="Karabika E."/>
            <person name="Karaffa L."/>
            <person name="Karanyi Z."/>
            <person name="Krasevec N."/>
            <person name="Kuo A."/>
            <person name="Kusch H."/>
            <person name="LaButti K."/>
            <person name="Lagendijk E.L."/>
            <person name="Lapidus A."/>
            <person name="Levasseur A."/>
            <person name="Lindquist E."/>
            <person name="Lipzen A."/>
            <person name="Logrieco A.F."/>
            <person name="MacCabe A."/>
            <person name="Maekelae M.R."/>
            <person name="Malavazi I."/>
            <person name="Melin P."/>
            <person name="Meyer V."/>
            <person name="Mielnichuk N."/>
            <person name="Miskei M."/>
            <person name="Molnar A.P."/>
            <person name="Mule G."/>
            <person name="Ngan C.Y."/>
            <person name="Orejas M."/>
            <person name="Orosz E."/>
            <person name="Ouedraogo J.P."/>
            <person name="Overkamp K.M."/>
            <person name="Park H.-S."/>
            <person name="Perrone G."/>
            <person name="Piumi F."/>
            <person name="Punt P.J."/>
            <person name="Ram A.F."/>
            <person name="Ramon A."/>
            <person name="Rauscher S."/>
            <person name="Record E."/>
            <person name="Riano-Pachon D.M."/>
            <person name="Robert V."/>
            <person name="Roehrig J."/>
            <person name="Ruller R."/>
            <person name="Salamov A."/>
            <person name="Salih N.S."/>
            <person name="Samson R.A."/>
            <person name="Sandor E."/>
            <person name="Sanguinetti M."/>
            <person name="Schuetze T."/>
            <person name="Sepcic K."/>
            <person name="Shelest E."/>
            <person name="Sherlock G."/>
            <person name="Sophianopoulou V."/>
            <person name="Squina F.M."/>
            <person name="Sun H."/>
            <person name="Susca A."/>
            <person name="Todd R.B."/>
            <person name="Tsang A."/>
            <person name="Unkles S.E."/>
            <person name="van de Wiele N."/>
            <person name="van Rossen-Uffink D."/>
            <person name="Oliveira J.V."/>
            <person name="Vesth T.C."/>
            <person name="Visser J."/>
            <person name="Yu J.-H."/>
            <person name="Zhou M."/>
            <person name="Andersen M.R."/>
            <person name="Archer D.B."/>
            <person name="Baker S.E."/>
            <person name="Benoit I."/>
            <person name="Brakhage A.A."/>
            <person name="Braus G.H."/>
            <person name="Fischer R."/>
            <person name="Frisvad J.C."/>
            <person name="Goldman G.H."/>
            <person name="Houbraken J."/>
            <person name="Oakley B."/>
            <person name="Pocsi I."/>
            <person name="Scazzocchio C."/>
            <person name="Seiboth B."/>
            <person name="vanKuyk P.A."/>
            <person name="Wortman J."/>
            <person name="Dyer P.S."/>
            <person name="Grigoriev I.V."/>
        </authorList>
    </citation>
    <scope>NUCLEOTIDE SEQUENCE [LARGE SCALE GENOMIC DNA]</scope>
    <source>
        <strain evidence="7">CBS 101740 / IMI 381727 / IBT 21946</strain>
    </source>
</reference>
<evidence type="ECO:0000313" key="7">
    <source>
        <dbReference type="Proteomes" id="UP000184499"/>
    </source>
</evidence>
<dbReference type="SUPFAM" id="SSF57701">
    <property type="entry name" value="Zn2/Cys6 DNA-binding domain"/>
    <property type="match status" value="1"/>
</dbReference>
<evidence type="ECO:0000313" key="6">
    <source>
        <dbReference type="EMBL" id="OJJ65757.1"/>
    </source>
</evidence>
<keyword evidence="3" id="KW-0804">Transcription</keyword>
<dbReference type="OrthoDB" id="4491390at2759"/>
<keyword evidence="4" id="KW-0539">Nucleus</keyword>
<dbReference type="VEuPathDB" id="FungiDB:ASPBRDRAFT_139434"/>
<evidence type="ECO:0000256" key="3">
    <source>
        <dbReference type="ARBA" id="ARBA00023163"/>
    </source>
</evidence>
<keyword evidence="7" id="KW-1185">Reference proteome</keyword>
<keyword evidence="2" id="KW-0238">DNA-binding</keyword>
<dbReference type="STRING" id="767769.A0A1L9U255"/>